<dbReference type="EMBL" id="JADOER010000010">
    <property type="protein sequence ID" value="MBT9312804.1"/>
    <property type="molecule type" value="Genomic_DNA"/>
</dbReference>
<keyword evidence="1" id="KW-1133">Transmembrane helix</keyword>
<accession>A0ABS5Y4N3</accession>
<evidence type="ECO:0000256" key="1">
    <source>
        <dbReference type="SAM" id="Phobius"/>
    </source>
</evidence>
<comment type="caution">
    <text evidence="2">The sequence shown here is derived from an EMBL/GenBank/DDBJ whole genome shotgun (WGS) entry which is preliminary data.</text>
</comment>
<organism evidence="2 3">
    <name type="scientific">Leptothoe kymatousa TAU-MAC 1615</name>
    <dbReference type="NCBI Taxonomy" id="2364775"/>
    <lineage>
        <taxon>Bacteria</taxon>
        <taxon>Bacillati</taxon>
        <taxon>Cyanobacteriota</taxon>
        <taxon>Cyanophyceae</taxon>
        <taxon>Nodosilineales</taxon>
        <taxon>Cymatolegaceae</taxon>
        <taxon>Leptothoe</taxon>
        <taxon>Leptothoe kymatousa</taxon>
    </lineage>
</organism>
<gene>
    <name evidence="2" type="ORF">IXB28_11345</name>
</gene>
<feature type="transmembrane region" description="Helical" evidence="1">
    <location>
        <begin position="31"/>
        <end position="52"/>
    </location>
</feature>
<evidence type="ECO:0000313" key="2">
    <source>
        <dbReference type="EMBL" id="MBT9312804.1"/>
    </source>
</evidence>
<proteinExistence type="predicted"/>
<name>A0ABS5Y4N3_9CYAN</name>
<keyword evidence="3" id="KW-1185">Reference proteome</keyword>
<evidence type="ECO:0000313" key="3">
    <source>
        <dbReference type="Proteomes" id="UP001196661"/>
    </source>
</evidence>
<sequence>MTDSNRIQQSAKNVGKNALQVGGDYTQTTSINLNLIISVFFISVVAFGGLAWSLNLVGKGSGGDAGLPNVAEQAQ</sequence>
<dbReference type="RefSeq" id="WP_215618709.1">
    <property type="nucleotide sequence ID" value="NZ_JADOER010000010.1"/>
</dbReference>
<dbReference type="Proteomes" id="UP001196661">
    <property type="component" value="Unassembled WGS sequence"/>
</dbReference>
<reference evidence="2 3" key="1">
    <citation type="journal article" date="2021" name="Mar. Drugs">
        <title>Genome Reduction and Secondary Metabolism of the Marine Sponge-Associated Cyanobacterium Leptothoe.</title>
        <authorList>
            <person name="Konstantinou D."/>
            <person name="Popin R.V."/>
            <person name="Fewer D.P."/>
            <person name="Sivonen K."/>
            <person name="Gkelis S."/>
        </authorList>
    </citation>
    <scope>NUCLEOTIDE SEQUENCE [LARGE SCALE GENOMIC DNA]</scope>
    <source>
        <strain evidence="2 3">TAU-MAC 1615</strain>
    </source>
</reference>
<keyword evidence="1" id="KW-0472">Membrane</keyword>
<protein>
    <submittedName>
        <fullName evidence="2">Uncharacterized protein</fullName>
    </submittedName>
</protein>
<keyword evidence="1" id="KW-0812">Transmembrane</keyword>